<evidence type="ECO:0000259" key="11">
    <source>
        <dbReference type="PROSITE" id="PS52029"/>
    </source>
</evidence>
<dbReference type="GO" id="GO:0016757">
    <property type="term" value="F:glycosyltransferase activity"/>
    <property type="evidence" value="ECO:0007669"/>
    <property type="project" value="UniProtKB-KW"/>
</dbReference>
<dbReference type="RefSeq" id="WP_168719689.1">
    <property type="nucleotide sequence ID" value="NZ_CP042909.1"/>
</dbReference>
<keyword evidence="8 9" id="KW-0961">Cell wall biogenesis/degradation</keyword>
<proteinExistence type="inferred from homology"/>
<evidence type="ECO:0000256" key="7">
    <source>
        <dbReference type="ARBA" id="ARBA00022984"/>
    </source>
</evidence>
<evidence type="ECO:0000256" key="6">
    <source>
        <dbReference type="ARBA" id="ARBA00022960"/>
    </source>
</evidence>
<dbReference type="EMBL" id="CP042909">
    <property type="protein sequence ID" value="QJA06340.1"/>
    <property type="molecule type" value="Genomic_DNA"/>
</dbReference>
<comment type="pathway">
    <text evidence="1 9">Cell wall biogenesis; peptidoglycan biosynthesis.</text>
</comment>
<dbReference type="Proteomes" id="UP000501253">
    <property type="component" value="Chromosome"/>
</dbReference>
<reference evidence="12 13" key="1">
    <citation type="submission" date="2019-08" db="EMBL/GenBank/DDBJ databases">
        <title>Complete genome sequence of Thermosulfurimonas marina SU872T, an anaerobic thermophilic chemolithoautotrophic bacterium isolated from a shallow marine hydrothermal vent.</title>
        <authorList>
            <person name="Allioux M."/>
            <person name="Jebbar M."/>
            <person name="Slobodkina G."/>
            <person name="Slobodkin A."/>
            <person name="Moalic Y."/>
            <person name="Frolova A."/>
            <person name="Shao Z."/>
            <person name="Alain K."/>
        </authorList>
    </citation>
    <scope>NUCLEOTIDE SEQUENCE [LARGE SCALE GENOMIC DNA]</scope>
    <source>
        <strain evidence="12 13">SU872</strain>
    </source>
</reference>
<dbReference type="UniPathway" id="UPA00219"/>
<dbReference type="InterPro" id="IPR036779">
    <property type="entry name" value="LysM_dom_sf"/>
</dbReference>
<dbReference type="PROSITE" id="PS51782">
    <property type="entry name" value="LYSM"/>
    <property type="match status" value="1"/>
</dbReference>
<dbReference type="PANTHER" id="PTHR30582">
    <property type="entry name" value="L,D-TRANSPEPTIDASE"/>
    <property type="match status" value="1"/>
</dbReference>
<feature type="domain" description="LysM" evidence="10">
    <location>
        <begin position="37"/>
        <end position="81"/>
    </location>
</feature>
<name>A0A6H1WT41_9BACT</name>
<accession>A0A6H1WT41</accession>
<keyword evidence="13" id="KW-1185">Reference proteome</keyword>
<dbReference type="Gene3D" id="3.10.350.10">
    <property type="entry name" value="LysM domain"/>
    <property type="match status" value="1"/>
</dbReference>
<dbReference type="CDD" id="cd16913">
    <property type="entry name" value="YkuD_like"/>
    <property type="match status" value="1"/>
</dbReference>
<organism evidence="12 13">
    <name type="scientific">Thermosulfurimonas marina</name>
    <dbReference type="NCBI Taxonomy" id="2047767"/>
    <lineage>
        <taxon>Bacteria</taxon>
        <taxon>Pseudomonadati</taxon>
        <taxon>Thermodesulfobacteriota</taxon>
        <taxon>Thermodesulfobacteria</taxon>
        <taxon>Thermodesulfobacteriales</taxon>
        <taxon>Thermodesulfobacteriaceae</taxon>
        <taxon>Thermosulfurimonas</taxon>
    </lineage>
</organism>
<dbReference type="InterPro" id="IPR038063">
    <property type="entry name" value="Transpep_catalytic_dom"/>
</dbReference>
<keyword evidence="6 9" id="KW-0133">Cell shape</keyword>
<dbReference type="SUPFAM" id="SSF54106">
    <property type="entry name" value="LysM domain"/>
    <property type="match status" value="1"/>
</dbReference>
<dbReference type="GO" id="GO:0071972">
    <property type="term" value="F:peptidoglycan L,D-transpeptidase activity"/>
    <property type="evidence" value="ECO:0007669"/>
    <property type="project" value="TreeGrafter"/>
</dbReference>
<dbReference type="PROSITE" id="PS52029">
    <property type="entry name" value="LD_TPASE"/>
    <property type="match status" value="1"/>
</dbReference>
<feature type="active site" description="Nucleophile" evidence="9">
    <location>
        <position position="202"/>
    </location>
</feature>
<dbReference type="AlphaFoldDB" id="A0A6H1WT41"/>
<dbReference type="CDD" id="cd00118">
    <property type="entry name" value="LysM"/>
    <property type="match status" value="1"/>
</dbReference>
<dbReference type="GO" id="GO:0005576">
    <property type="term" value="C:extracellular region"/>
    <property type="evidence" value="ECO:0007669"/>
    <property type="project" value="TreeGrafter"/>
</dbReference>
<protein>
    <submittedName>
        <fullName evidence="12">L,D-transpeptidase family protein</fullName>
    </submittedName>
</protein>
<keyword evidence="5" id="KW-0378">Hydrolase</keyword>
<comment type="similarity">
    <text evidence="2">Belongs to the YkuD family.</text>
</comment>
<evidence type="ECO:0000256" key="2">
    <source>
        <dbReference type="ARBA" id="ARBA00005992"/>
    </source>
</evidence>
<evidence type="ECO:0000313" key="12">
    <source>
        <dbReference type="EMBL" id="QJA06340.1"/>
    </source>
</evidence>
<evidence type="ECO:0000256" key="1">
    <source>
        <dbReference type="ARBA" id="ARBA00004752"/>
    </source>
</evidence>
<gene>
    <name evidence="12" type="ORF">FVE67_05750</name>
</gene>
<feature type="domain" description="L,D-TPase catalytic" evidence="11">
    <location>
        <begin position="93"/>
        <end position="226"/>
    </location>
</feature>
<dbReference type="GO" id="GO:0018104">
    <property type="term" value="P:peptidoglycan-protein cross-linking"/>
    <property type="evidence" value="ECO:0007669"/>
    <property type="project" value="TreeGrafter"/>
</dbReference>
<dbReference type="KEGG" id="tmai:FVE67_05750"/>
<dbReference type="GO" id="GO:0008360">
    <property type="term" value="P:regulation of cell shape"/>
    <property type="evidence" value="ECO:0007669"/>
    <property type="project" value="UniProtKB-UniRule"/>
</dbReference>
<evidence type="ECO:0000313" key="13">
    <source>
        <dbReference type="Proteomes" id="UP000501253"/>
    </source>
</evidence>
<evidence type="ECO:0000256" key="9">
    <source>
        <dbReference type="PROSITE-ProRule" id="PRU01373"/>
    </source>
</evidence>
<dbReference type="SUPFAM" id="SSF141523">
    <property type="entry name" value="L,D-transpeptidase catalytic domain-like"/>
    <property type="match status" value="1"/>
</dbReference>
<dbReference type="Pfam" id="PF03734">
    <property type="entry name" value="YkuD"/>
    <property type="match status" value="1"/>
</dbReference>
<dbReference type="GO" id="GO:0071555">
    <property type="term" value="P:cell wall organization"/>
    <property type="evidence" value="ECO:0007669"/>
    <property type="project" value="UniProtKB-UniRule"/>
</dbReference>
<evidence type="ECO:0000256" key="4">
    <source>
        <dbReference type="ARBA" id="ARBA00022679"/>
    </source>
</evidence>
<sequence length="298" mass="33264">MKLALRLLVLLLTGFSTAYPLDRYPLRPGQGVFGEILYHTVSGNETLLDVARAYDLGYNQIVLANPGVDPWLPPPGKRLLIPKKFVLPEGPHTGLLVNLPEMRLYYFRQEAGETVVYTAPIGVGTEGRLTTEGVYTVYRKKEHPYWHVPESIRKEDPTLPEVVPPGPENPLGDYALYLSREAYALHGTNKPWGIGRRVSHGCIRLYPEDIAALFPLVPVGTPVRVLYQPIKLGIKDGKIYLQVFPDLEKRISGPLLEVIRLAARLEKESGKDLFLDLFAVRKVLKKANGVPTAVGKVR</sequence>
<dbReference type="Gene3D" id="2.40.440.10">
    <property type="entry name" value="L,D-transpeptidase catalytic domain-like"/>
    <property type="match status" value="1"/>
</dbReference>
<feature type="active site" description="Proton donor/acceptor" evidence="9">
    <location>
        <position position="186"/>
    </location>
</feature>
<keyword evidence="7 9" id="KW-0573">Peptidoglycan synthesis</keyword>
<evidence type="ECO:0000256" key="8">
    <source>
        <dbReference type="ARBA" id="ARBA00023316"/>
    </source>
</evidence>
<evidence type="ECO:0000259" key="10">
    <source>
        <dbReference type="PROSITE" id="PS51782"/>
    </source>
</evidence>
<keyword evidence="3" id="KW-0328">Glycosyltransferase</keyword>
<dbReference type="InterPro" id="IPR050979">
    <property type="entry name" value="LD-transpeptidase"/>
</dbReference>
<evidence type="ECO:0000256" key="5">
    <source>
        <dbReference type="ARBA" id="ARBA00022801"/>
    </source>
</evidence>
<dbReference type="InterPro" id="IPR018392">
    <property type="entry name" value="LysM"/>
</dbReference>
<dbReference type="PANTHER" id="PTHR30582:SF24">
    <property type="entry name" value="L,D-TRANSPEPTIDASE ERFK_SRFK-RELATED"/>
    <property type="match status" value="1"/>
</dbReference>
<dbReference type="InterPro" id="IPR005490">
    <property type="entry name" value="LD_TPept_cat_dom"/>
</dbReference>
<evidence type="ECO:0000256" key="3">
    <source>
        <dbReference type="ARBA" id="ARBA00022676"/>
    </source>
</evidence>
<keyword evidence="4" id="KW-0808">Transferase</keyword>